<evidence type="ECO:0000256" key="1">
    <source>
        <dbReference type="SAM" id="MobiDB-lite"/>
    </source>
</evidence>
<feature type="region of interest" description="Disordered" evidence="1">
    <location>
        <begin position="645"/>
        <end position="671"/>
    </location>
</feature>
<proteinExistence type="predicted"/>
<dbReference type="OrthoDB" id="4227485at2759"/>
<evidence type="ECO:0000313" key="3">
    <source>
        <dbReference type="Proteomes" id="UP000326565"/>
    </source>
</evidence>
<name>A0A5N5WNM5_9EURO</name>
<feature type="compositionally biased region" description="Basic and acidic residues" evidence="1">
    <location>
        <begin position="656"/>
        <end position="671"/>
    </location>
</feature>
<protein>
    <submittedName>
        <fullName evidence="2">Uncharacterized protein</fullName>
    </submittedName>
</protein>
<feature type="region of interest" description="Disordered" evidence="1">
    <location>
        <begin position="434"/>
        <end position="489"/>
    </location>
</feature>
<dbReference type="Pfam" id="PF12520">
    <property type="entry name" value="DUF3723"/>
    <property type="match status" value="1"/>
</dbReference>
<evidence type="ECO:0000313" key="2">
    <source>
        <dbReference type="EMBL" id="KAB8069869.1"/>
    </source>
</evidence>
<dbReference type="AlphaFoldDB" id="A0A5N5WNM5"/>
<dbReference type="Proteomes" id="UP000326565">
    <property type="component" value="Unassembled WGS sequence"/>
</dbReference>
<dbReference type="InterPro" id="IPR022198">
    <property type="entry name" value="DUF3723"/>
</dbReference>
<organism evidence="2 3">
    <name type="scientific">Aspergillus leporis</name>
    <dbReference type="NCBI Taxonomy" id="41062"/>
    <lineage>
        <taxon>Eukaryota</taxon>
        <taxon>Fungi</taxon>
        <taxon>Dikarya</taxon>
        <taxon>Ascomycota</taxon>
        <taxon>Pezizomycotina</taxon>
        <taxon>Eurotiomycetes</taxon>
        <taxon>Eurotiomycetidae</taxon>
        <taxon>Eurotiales</taxon>
        <taxon>Aspergillaceae</taxon>
        <taxon>Aspergillus</taxon>
        <taxon>Aspergillus subgen. Circumdati</taxon>
    </lineage>
</organism>
<reference evidence="2 3" key="1">
    <citation type="submission" date="2019-04" db="EMBL/GenBank/DDBJ databases">
        <title>Friends and foes A comparative genomics study of 23 Aspergillus species from section Flavi.</title>
        <authorList>
            <consortium name="DOE Joint Genome Institute"/>
            <person name="Kjaerbolling I."/>
            <person name="Vesth T."/>
            <person name="Frisvad J.C."/>
            <person name="Nybo J.L."/>
            <person name="Theobald S."/>
            <person name="Kildgaard S."/>
            <person name="Isbrandt T."/>
            <person name="Kuo A."/>
            <person name="Sato A."/>
            <person name="Lyhne E.K."/>
            <person name="Kogle M.E."/>
            <person name="Wiebenga A."/>
            <person name="Kun R.S."/>
            <person name="Lubbers R.J."/>
            <person name="Makela M.R."/>
            <person name="Barry K."/>
            <person name="Chovatia M."/>
            <person name="Clum A."/>
            <person name="Daum C."/>
            <person name="Haridas S."/>
            <person name="He G."/>
            <person name="LaButti K."/>
            <person name="Lipzen A."/>
            <person name="Mondo S."/>
            <person name="Riley R."/>
            <person name="Salamov A."/>
            <person name="Simmons B.A."/>
            <person name="Magnuson J.K."/>
            <person name="Henrissat B."/>
            <person name="Mortensen U.H."/>
            <person name="Larsen T.O."/>
            <person name="Devries R.P."/>
            <person name="Grigoriev I.V."/>
            <person name="Machida M."/>
            <person name="Baker S.E."/>
            <person name="Andersen M.R."/>
        </authorList>
    </citation>
    <scope>NUCLEOTIDE SEQUENCE [LARGE SCALE GENOMIC DNA]</scope>
    <source>
        <strain evidence="2 3">CBS 151.66</strain>
    </source>
</reference>
<gene>
    <name evidence="2" type="ORF">BDV29DRAFT_161040</name>
</gene>
<dbReference type="EMBL" id="ML732324">
    <property type="protein sequence ID" value="KAB8069869.1"/>
    <property type="molecule type" value="Genomic_DNA"/>
</dbReference>
<sequence length="671" mass="77389">MGAGDIIRNLRYSKSCYGEEEIEYWESKAPSRGREDLKRLEDRYPRIMRAIDRLTPFPGLWADIPFAFLRRLVECACPSEIYNYLNSIYSIWSVLFEQETSHVDVNSVRLVENLMPEYNADKRLIIRLMDEGILFPSLAEDDGRTNLLHGLLTLKGRILSLHSLVQDSLFLQPCTKALRRLVPPACRDLRDALLRRFDSNEGVWTIQVSENATETFADDHDMSPLASQGSISTVAYVQLWLFAMRYIENLTDTILAGSRLERHDESHIYRETPQESSHELAALAKTLGFESSQIRSLCKKTTTKSSARAYLAGRRPAERYDYPRRWLDKVPERIVDILKMPRKKGVEQLTMPSLAFEGDGKSPVVQKRCGLPLWTTHERDRRFLFIPQIYSLDQITGEHPSTFAILRDIIFSFFGRHLFPAGLKAPWLETATEAPHASSAPDNPRITRESLSPVTLEPRRSLTRESLSPVSLEPHPPGTPSYPNTVLPTEGEAETPFATLDEGTSQALALRPPLAAGFEDDTCIAPLGQRTFMAHHRGADEILTTWYRFHDPSLIVFYFFKRRQYCKFQLDHPSLEEHLRDFIDPISNDHYFADINSGLIHSDDVIQNIHHIPLFLVYTDFEHKHPPNFNFWEYVCSFDVKTGKRQQREEEDDSNQEDKRRIKEQPRREPE</sequence>
<accession>A0A5N5WNM5</accession>
<keyword evidence="3" id="KW-1185">Reference proteome</keyword>